<gene>
    <name evidence="3" type="ORF">ACFSAH_11385</name>
</gene>
<name>A0ABW4IEP2_9SPHI</name>
<dbReference type="GO" id="GO:0004519">
    <property type="term" value="F:endonuclease activity"/>
    <property type="evidence" value="ECO:0007669"/>
    <property type="project" value="UniProtKB-KW"/>
</dbReference>
<dbReference type="Pfam" id="PF03372">
    <property type="entry name" value="Exo_endo_phos"/>
    <property type="match status" value="1"/>
</dbReference>
<feature type="signal peptide" evidence="1">
    <location>
        <begin position="1"/>
        <end position="22"/>
    </location>
</feature>
<dbReference type="InterPro" id="IPR005135">
    <property type="entry name" value="Endo/exonuclease/phosphatase"/>
</dbReference>
<dbReference type="Gene3D" id="3.60.10.10">
    <property type="entry name" value="Endonuclease/exonuclease/phosphatase"/>
    <property type="match status" value="1"/>
</dbReference>
<keyword evidence="1" id="KW-0732">Signal</keyword>
<keyword evidence="3" id="KW-0540">Nuclease</keyword>
<feature type="chain" id="PRO_5045890374" evidence="1">
    <location>
        <begin position="23"/>
        <end position="289"/>
    </location>
</feature>
<evidence type="ECO:0000313" key="3">
    <source>
        <dbReference type="EMBL" id="MFD1630484.1"/>
    </source>
</evidence>
<organism evidence="3 4">
    <name type="scientific">Pseudopedobacter beijingensis</name>
    <dbReference type="NCBI Taxonomy" id="1207056"/>
    <lineage>
        <taxon>Bacteria</taxon>
        <taxon>Pseudomonadati</taxon>
        <taxon>Bacteroidota</taxon>
        <taxon>Sphingobacteriia</taxon>
        <taxon>Sphingobacteriales</taxon>
        <taxon>Sphingobacteriaceae</taxon>
        <taxon>Pseudopedobacter</taxon>
    </lineage>
</organism>
<dbReference type="EMBL" id="JBHUDG010000017">
    <property type="protein sequence ID" value="MFD1630484.1"/>
    <property type="molecule type" value="Genomic_DNA"/>
</dbReference>
<keyword evidence="3" id="KW-0378">Hydrolase</keyword>
<feature type="domain" description="Endonuclease/exonuclease/phosphatase" evidence="2">
    <location>
        <begin position="34"/>
        <end position="280"/>
    </location>
</feature>
<accession>A0ABW4IEP2</accession>
<dbReference type="RefSeq" id="WP_379662861.1">
    <property type="nucleotide sequence ID" value="NZ_JBHUDG010000017.1"/>
</dbReference>
<evidence type="ECO:0000256" key="1">
    <source>
        <dbReference type="SAM" id="SignalP"/>
    </source>
</evidence>
<dbReference type="SUPFAM" id="SSF56219">
    <property type="entry name" value="DNase I-like"/>
    <property type="match status" value="1"/>
</dbReference>
<dbReference type="InterPro" id="IPR036691">
    <property type="entry name" value="Endo/exonu/phosph_ase_sf"/>
</dbReference>
<protein>
    <submittedName>
        <fullName evidence="3">Endonuclease/exonuclease/phosphatase family protein</fullName>
    </submittedName>
</protein>
<evidence type="ECO:0000313" key="4">
    <source>
        <dbReference type="Proteomes" id="UP001597118"/>
    </source>
</evidence>
<keyword evidence="3" id="KW-0255">Endonuclease</keyword>
<sequence length="289" mass="32766">MKQKIYLVALLLLVFSGSGVMAQKTTGGGELKVMTYNVLKGFSGAQSLKDKFVTWISKDVPDIIVYEELSRFNDGMLSDLCKEFGHRYTAFFDTKSGFPVGISSKYPINNIQRIKEDFHHGVMMAKVLDYNIVVLHLSPFSWEKRYDEIGKIVQRLQTLPAGEKTLVMGDFNARSPLDSMVYNANPEVLERAVKAKSKNINNEGKYDYTVIEQMSKAGFIDCLKQLNSAFEYTCPTPLYASASIDGRSRIDYIWASPALKSQLKKCEVSRNWYTDFLSDHYPVLLTLTH</sequence>
<comment type="caution">
    <text evidence="3">The sequence shown here is derived from an EMBL/GenBank/DDBJ whole genome shotgun (WGS) entry which is preliminary data.</text>
</comment>
<dbReference type="Proteomes" id="UP001597118">
    <property type="component" value="Unassembled WGS sequence"/>
</dbReference>
<evidence type="ECO:0000259" key="2">
    <source>
        <dbReference type="Pfam" id="PF03372"/>
    </source>
</evidence>
<reference evidence="4" key="1">
    <citation type="journal article" date="2019" name="Int. J. Syst. Evol. Microbiol.">
        <title>The Global Catalogue of Microorganisms (GCM) 10K type strain sequencing project: providing services to taxonomists for standard genome sequencing and annotation.</title>
        <authorList>
            <consortium name="The Broad Institute Genomics Platform"/>
            <consortium name="The Broad Institute Genome Sequencing Center for Infectious Disease"/>
            <person name="Wu L."/>
            <person name="Ma J."/>
        </authorList>
    </citation>
    <scope>NUCLEOTIDE SEQUENCE [LARGE SCALE GENOMIC DNA]</scope>
    <source>
        <strain evidence="4">CCUG 53762</strain>
    </source>
</reference>
<keyword evidence="4" id="KW-1185">Reference proteome</keyword>
<proteinExistence type="predicted"/>